<proteinExistence type="predicted"/>
<dbReference type="Proteomes" id="UP000834106">
    <property type="component" value="Chromosome 10"/>
</dbReference>
<protein>
    <submittedName>
        <fullName evidence="1">Uncharacterized protein</fullName>
    </submittedName>
</protein>
<name>A0AAD1ZGB5_9LAMI</name>
<dbReference type="AlphaFoldDB" id="A0AAD1ZGB5"/>
<sequence length="147" mass="15616">MASPATAVSHDGHPATTCAPSIPFRVLNTLHICGCPPLASASIVACLCIWGTSVLSETIGFFCPSSHKAGVEPALFSACSSDMSLVVASFPPLSTSTRTSSFLDEDTNLLEDFFDTFSFLTLFSSFDPLEQMQPIPIKSFSLSCLLI</sequence>
<organism evidence="1 2">
    <name type="scientific">Fraxinus pennsylvanica</name>
    <dbReference type="NCBI Taxonomy" id="56036"/>
    <lineage>
        <taxon>Eukaryota</taxon>
        <taxon>Viridiplantae</taxon>
        <taxon>Streptophyta</taxon>
        <taxon>Embryophyta</taxon>
        <taxon>Tracheophyta</taxon>
        <taxon>Spermatophyta</taxon>
        <taxon>Magnoliopsida</taxon>
        <taxon>eudicotyledons</taxon>
        <taxon>Gunneridae</taxon>
        <taxon>Pentapetalae</taxon>
        <taxon>asterids</taxon>
        <taxon>lamiids</taxon>
        <taxon>Lamiales</taxon>
        <taxon>Oleaceae</taxon>
        <taxon>Oleeae</taxon>
        <taxon>Fraxinus</taxon>
    </lineage>
</organism>
<evidence type="ECO:0000313" key="1">
    <source>
        <dbReference type="EMBL" id="CAI9769277.1"/>
    </source>
</evidence>
<dbReference type="EMBL" id="OU503045">
    <property type="protein sequence ID" value="CAI9769277.1"/>
    <property type="molecule type" value="Genomic_DNA"/>
</dbReference>
<accession>A0AAD1ZGB5</accession>
<keyword evidence="2" id="KW-1185">Reference proteome</keyword>
<evidence type="ECO:0000313" key="2">
    <source>
        <dbReference type="Proteomes" id="UP000834106"/>
    </source>
</evidence>
<reference evidence="1" key="1">
    <citation type="submission" date="2023-05" db="EMBL/GenBank/DDBJ databases">
        <authorList>
            <person name="Huff M."/>
        </authorList>
    </citation>
    <scope>NUCLEOTIDE SEQUENCE</scope>
</reference>
<gene>
    <name evidence="1" type="ORF">FPE_LOCUS17013</name>
</gene>